<evidence type="ECO:0000313" key="1">
    <source>
        <dbReference type="EMBL" id="MBP1290420.1"/>
    </source>
</evidence>
<dbReference type="Proteomes" id="UP000673383">
    <property type="component" value="Unassembled WGS sequence"/>
</dbReference>
<protein>
    <submittedName>
        <fullName evidence="1">Uncharacterized protein</fullName>
    </submittedName>
</protein>
<proteinExistence type="predicted"/>
<gene>
    <name evidence="1" type="ORF">JOH49_000173</name>
</gene>
<name>A0A8I2BWY8_BRAEL</name>
<accession>A0A8I2BWY8</accession>
<comment type="caution">
    <text evidence="1">The sequence shown here is derived from an EMBL/GenBank/DDBJ whole genome shotgun (WGS) entry which is preliminary data.</text>
</comment>
<organism evidence="1 2">
    <name type="scientific">Bradyrhizobium elkanii</name>
    <dbReference type="NCBI Taxonomy" id="29448"/>
    <lineage>
        <taxon>Bacteria</taxon>
        <taxon>Pseudomonadati</taxon>
        <taxon>Pseudomonadota</taxon>
        <taxon>Alphaproteobacteria</taxon>
        <taxon>Hyphomicrobiales</taxon>
        <taxon>Nitrobacteraceae</taxon>
        <taxon>Bradyrhizobium</taxon>
    </lineage>
</organism>
<dbReference type="EMBL" id="JAFICZ010000001">
    <property type="protein sequence ID" value="MBP1290420.1"/>
    <property type="molecule type" value="Genomic_DNA"/>
</dbReference>
<evidence type="ECO:0000313" key="2">
    <source>
        <dbReference type="Proteomes" id="UP000673383"/>
    </source>
</evidence>
<reference evidence="1" key="1">
    <citation type="submission" date="2021-02" db="EMBL/GenBank/DDBJ databases">
        <title>Genomic Encyclopedia of Type Strains, Phase IV (KMG-V): Genome sequencing to study the core and pangenomes of soil and plant-associated prokaryotes.</title>
        <authorList>
            <person name="Whitman W."/>
        </authorList>
    </citation>
    <scope>NUCLEOTIDE SEQUENCE</scope>
    <source>
        <strain evidence="1">USDA 406</strain>
    </source>
</reference>
<dbReference type="AlphaFoldDB" id="A0A8I2BWY8"/>
<sequence>METPECLTSSQTQNVLTQDPAEKDELNSCLEAVADRFGLRWLEQGDRNPVPSLWQAKQARSCDQ</sequence>